<evidence type="ECO:0000313" key="2">
    <source>
        <dbReference type="EMBL" id="SQC92446.1"/>
    </source>
</evidence>
<evidence type="ECO:0000256" key="1">
    <source>
        <dbReference type="SAM" id="Phobius"/>
    </source>
</evidence>
<proteinExistence type="predicted"/>
<dbReference type="Proteomes" id="UP000251197">
    <property type="component" value="Unassembled WGS sequence"/>
</dbReference>
<sequence>MNNHSAVKYWSWLGAFTLSALFWVEMFRTLVN</sequence>
<keyword evidence="1" id="KW-1133">Transmembrane helix</keyword>
<dbReference type="NCBIfam" id="NF041484">
    <property type="entry name" value="membrane_YmiC"/>
    <property type="match status" value="1"/>
</dbReference>
<dbReference type="EMBL" id="UAVU01000009">
    <property type="protein sequence ID" value="SQC92446.1"/>
    <property type="molecule type" value="Genomic_DNA"/>
</dbReference>
<keyword evidence="1" id="KW-0472">Membrane</keyword>
<name>A0A2X3IZ30_9ENTR</name>
<protein>
    <submittedName>
        <fullName evidence="2">Uncharacterized protein</fullName>
    </submittedName>
</protein>
<dbReference type="RefSeq" id="WP_245874430.1">
    <property type="nucleotide sequence ID" value="NZ_CP023525.1"/>
</dbReference>
<reference evidence="2 3" key="1">
    <citation type="submission" date="2018-06" db="EMBL/GenBank/DDBJ databases">
        <authorList>
            <consortium name="Pathogen Informatics"/>
            <person name="Doyle S."/>
        </authorList>
    </citation>
    <scope>NUCLEOTIDE SEQUENCE [LARGE SCALE GENOMIC DNA]</scope>
    <source>
        <strain evidence="2 3">NCTC12120</strain>
    </source>
</reference>
<evidence type="ECO:0000313" key="3">
    <source>
        <dbReference type="Proteomes" id="UP000251197"/>
    </source>
</evidence>
<organism evidence="2 3">
    <name type="scientific">Cedecea neteri</name>
    <dbReference type="NCBI Taxonomy" id="158822"/>
    <lineage>
        <taxon>Bacteria</taxon>
        <taxon>Pseudomonadati</taxon>
        <taxon>Pseudomonadota</taxon>
        <taxon>Gammaproteobacteria</taxon>
        <taxon>Enterobacterales</taxon>
        <taxon>Enterobacteriaceae</taxon>
        <taxon>Cedecea</taxon>
    </lineage>
</organism>
<gene>
    <name evidence="2" type="ORF">NCTC12120_05641</name>
</gene>
<dbReference type="Pfam" id="PF23694">
    <property type="entry name" value="YmiC"/>
    <property type="match status" value="1"/>
</dbReference>
<dbReference type="AlphaFoldDB" id="A0A2X3IZ30"/>
<dbReference type="InterPro" id="IPR048209">
    <property type="entry name" value="YmiC-like"/>
</dbReference>
<feature type="transmembrane region" description="Helical" evidence="1">
    <location>
        <begin position="12"/>
        <end position="31"/>
    </location>
</feature>
<accession>A0A2X3IZ30</accession>
<keyword evidence="1" id="KW-0812">Transmembrane</keyword>